<organism evidence="1 2">
    <name type="scientific">candidate division WS6 bacterium OLB20</name>
    <dbReference type="NCBI Taxonomy" id="1617426"/>
    <lineage>
        <taxon>Bacteria</taxon>
        <taxon>Candidatus Dojkabacteria</taxon>
    </lineage>
</organism>
<dbReference type="EMBL" id="JYNZ01000003">
    <property type="protein sequence ID" value="KXK26691.1"/>
    <property type="molecule type" value="Genomic_DNA"/>
</dbReference>
<dbReference type="AlphaFoldDB" id="A0A136LYG6"/>
<reference evidence="1 2" key="1">
    <citation type="submission" date="2015-02" db="EMBL/GenBank/DDBJ databases">
        <title>Improved understanding of the partial-nitritation anammox process through 23 genomes representing the majority of the microbial community.</title>
        <authorList>
            <person name="Speth D.R."/>
            <person name="In T Zandt M."/>
            <person name="Guerrero Cruz S."/>
            <person name="Jetten M.S."/>
            <person name="Dutilh B.E."/>
        </authorList>
    </citation>
    <scope>NUCLEOTIDE SEQUENCE [LARGE SCALE GENOMIC DNA]</scope>
    <source>
        <strain evidence="1">OLB20</strain>
    </source>
</reference>
<proteinExistence type="predicted"/>
<evidence type="ECO:0000313" key="2">
    <source>
        <dbReference type="Proteomes" id="UP000070457"/>
    </source>
</evidence>
<comment type="caution">
    <text evidence="1">The sequence shown here is derived from an EMBL/GenBank/DDBJ whole genome shotgun (WGS) entry which is preliminary data.</text>
</comment>
<gene>
    <name evidence="1" type="ORF">TR69_WS6001000703</name>
</gene>
<name>A0A136LYG6_9BACT</name>
<accession>A0A136LYG6</accession>
<evidence type="ECO:0000313" key="1">
    <source>
        <dbReference type="EMBL" id="KXK26691.1"/>
    </source>
</evidence>
<dbReference type="Proteomes" id="UP000070457">
    <property type="component" value="Unassembled WGS sequence"/>
</dbReference>
<protein>
    <submittedName>
        <fullName evidence="1">Uncharacterized protein</fullName>
    </submittedName>
</protein>
<sequence length="32" mass="3325">MLVIGTNREAAGVAVLILLFITTVLVKPDADA</sequence>